<evidence type="ECO:0000259" key="17">
    <source>
        <dbReference type="SMART" id="SM00965"/>
    </source>
</evidence>
<dbReference type="SMART" id="SM00965">
    <property type="entry name" value="STN"/>
    <property type="match status" value="1"/>
</dbReference>
<dbReference type="Pfam" id="PF07715">
    <property type="entry name" value="Plug"/>
    <property type="match status" value="1"/>
</dbReference>
<dbReference type="PANTHER" id="PTHR32552:SF74">
    <property type="entry name" value="HYDROXAMATE SIDEROPHORE RECEPTOR FHUE"/>
    <property type="match status" value="1"/>
</dbReference>
<evidence type="ECO:0000256" key="15">
    <source>
        <dbReference type="RuleBase" id="RU003357"/>
    </source>
</evidence>
<dbReference type="Proteomes" id="UP000216225">
    <property type="component" value="Unassembled WGS sequence"/>
</dbReference>
<dbReference type="GO" id="GO:0038023">
    <property type="term" value="F:signaling receptor activity"/>
    <property type="evidence" value="ECO:0007669"/>
    <property type="project" value="InterPro"/>
</dbReference>
<keyword evidence="12 18" id="KW-0675">Receptor</keyword>
<dbReference type="InterPro" id="IPR011662">
    <property type="entry name" value="Secretin/TonB_short_N"/>
</dbReference>
<evidence type="ECO:0000256" key="13">
    <source>
        <dbReference type="ARBA" id="ARBA00023237"/>
    </source>
</evidence>
<evidence type="ECO:0000256" key="16">
    <source>
        <dbReference type="SAM" id="SignalP"/>
    </source>
</evidence>
<keyword evidence="11 14" id="KW-0472">Membrane</keyword>
<dbReference type="InterPro" id="IPR000531">
    <property type="entry name" value="Beta-barrel_TonB"/>
</dbReference>
<dbReference type="SUPFAM" id="SSF56935">
    <property type="entry name" value="Porins"/>
    <property type="match status" value="1"/>
</dbReference>
<keyword evidence="7 16" id="KW-0732">Signal</keyword>
<sequence>MHRHPSSAALRGTTLAAHLFCAGIAACAAFAAQAQPAAETARSYAIPAGPLGPALNRLGRESGALITFAPELVAGVQTRGASGSLDTRQALEALLAGTGLQAMAGPGGAYTLRRVPEAGRPAGAAAAGGVATLAEVRVTAEAEPSATTEGRASYAAPAISIGKGDHALKDIPQSVSVLTRQQMDDQGVADLREAANSVTGVVGAKGVGPGMALTARGFQIDYWQYDGVPIARNVYSLGNWSMEDMVFWDRMEVLRGASGLLQGTGSPGGAVNLVRKRGTAERQLSLTAKAGSWDRYGVQLDAGGPLNDSGTVRGRAIVSEDRGHSFVDYVNQRTRTLYGALDWDVTPDTTAGLGVADTHIDGRPMMRGLPRYADGSDIGLPRSTFTDAWWNRAANNQTMLFADLAHRFGDGWKFKLAAVHLRERNSSANQRMHATGAGALPDGSGMTYADWVTDFHSRRWGLDAYVEGRFDALGLRHAVVLGGNLSRFTSDDRFARRFTNGGNIFDVDHDRPAIDWDSLAAGSGTRSWHSGYDIEQKGVYGTWRMQLTPALTTIAGARLSWYDYLYADASYSSTMKESAQLSPYLGAIYALTPEWSAYASYADVFEPQSARTAAGDVLKPIVGRNVEVGVKGTLMEGKVNTSLALFRYDHRNRAVTDYGSGYACDDWYCSKSSGKVRSQGMEAEVSGEVLRGLQVAAGYAYNTTRFLSDPDNQGKVFSQWTPRHLLRVWSSYRLPGAGRQWSVGGGVTAQSHTVGDDRSFTIPGFAVWNARVAWQATPEVSVALNLNNVFDKRYYIPGYNYTDGGNEYGNPRNVMLTLRYTPRW</sequence>
<evidence type="ECO:0000313" key="19">
    <source>
        <dbReference type="Proteomes" id="UP000216225"/>
    </source>
</evidence>
<evidence type="ECO:0000256" key="11">
    <source>
        <dbReference type="ARBA" id="ARBA00023136"/>
    </source>
</evidence>
<dbReference type="InterPro" id="IPR010105">
    <property type="entry name" value="TonB_sidphr_rcpt"/>
</dbReference>
<comment type="caution">
    <text evidence="18">The sequence shown here is derived from an EMBL/GenBank/DDBJ whole genome shotgun (WGS) entry which is preliminary data.</text>
</comment>
<keyword evidence="6 14" id="KW-0812">Transmembrane</keyword>
<keyword evidence="5" id="KW-0410">Iron transport</keyword>
<dbReference type="GO" id="GO:0015344">
    <property type="term" value="F:siderophore uptake transmembrane transporter activity"/>
    <property type="evidence" value="ECO:0007669"/>
    <property type="project" value="TreeGrafter"/>
</dbReference>
<comment type="similarity">
    <text evidence="2 14 15">Belongs to the TonB-dependent receptor family.</text>
</comment>
<evidence type="ECO:0000256" key="7">
    <source>
        <dbReference type="ARBA" id="ARBA00022729"/>
    </source>
</evidence>
<feature type="signal peptide" evidence="16">
    <location>
        <begin position="1"/>
        <end position="31"/>
    </location>
</feature>
<dbReference type="PANTHER" id="PTHR32552">
    <property type="entry name" value="FERRICHROME IRON RECEPTOR-RELATED"/>
    <property type="match status" value="1"/>
</dbReference>
<keyword evidence="4 14" id="KW-1134">Transmembrane beta strand</keyword>
<evidence type="ECO:0000256" key="3">
    <source>
        <dbReference type="ARBA" id="ARBA00022448"/>
    </source>
</evidence>
<feature type="domain" description="Secretin/TonB short N-terminal" evidence="17">
    <location>
        <begin position="64"/>
        <end position="115"/>
    </location>
</feature>
<keyword evidence="3 14" id="KW-0813">Transport</keyword>
<proteinExistence type="inferred from homology"/>
<evidence type="ECO:0000256" key="5">
    <source>
        <dbReference type="ARBA" id="ARBA00022496"/>
    </source>
</evidence>
<dbReference type="Pfam" id="PF00593">
    <property type="entry name" value="TonB_dep_Rec_b-barrel"/>
    <property type="match status" value="1"/>
</dbReference>
<dbReference type="InterPro" id="IPR039426">
    <property type="entry name" value="TonB-dep_rcpt-like"/>
</dbReference>
<dbReference type="Gene3D" id="3.55.50.30">
    <property type="match status" value="1"/>
</dbReference>
<dbReference type="PROSITE" id="PS52016">
    <property type="entry name" value="TONB_DEPENDENT_REC_3"/>
    <property type="match status" value="1"/>
</dbReference>
<dbReference type="EMBL" id="NKDB02000001">
    <property type="protein sequence ID" value="RKJ99309.1"/>
    <property type="molecule type" value="Genomic_DNA"/>
</dbReference>
<dbReference type="InterPro" id="IPR037066">
    <property type="entry name" value="Plug_dom_sf"/>
</dbReference>
<name>A0A420KHB5_9BURK</name>
<keyword evidence="9" id="KW-0406">Ion transport</keyword>
<keyword evidence="8" id="KW-0408">Iron</keyword>
<dbReference type="InterPro" id="IPR036942">
    <property type="entry name" value="Beta-barrel_TonB_sf"/>
</dbReference>
<evidence type="ECO:0000256" key="14">
    <source>
        <dbReference type="PROSITE-ProRule" id="PRU01360"/>
    </source>
</evidence>
<evidence type="ECO:0000256" key="2">
    <source>
        <dbReference type="ARBA" id="ARBA00009810"/>
    </source>
</evidence>
<evidence type="ECO:0000256" key="9">
    <source>
        <dbReference type="ARBA" id="ARBA00023065"/>
    </source>
</evidence>
<evidence type="ECO:0000313" key="18">
    <source>
        <dbReference type="EMBL" id="RKJ99309.1"/>
    </source>
</evidence>
<organism evidence="18 19">
    <name type="scientific">Alicycliphilus denitrificans</name>
    <dbReference type="NCBI Taxonomy" id="179636"/>
    <lineage>
        <taxon>Bacteria</taxon>
        <taxon>Pseudomonadati</taxon>
        <taxon>Pseudomonadota</taxon>
        <taxon>Betaproteobacteria</taxon>
        <taxon>Burkholderiales</taxon>
        <taxon>Comamonadaceae</taxon>
        <taxon>Alicycliphilus</taxon>
    </lineage>
</organism>
<dbReference type="NCBIfam" id="TIGR01783">
    <property type="entry name" value="TonB-siderophor"/>
    <property type="match status" value="1"/>
</dbReference>
<dbReference type="Gene3D" id="2.40.170.20">
    <property type="entry name" value="TonB-dependent receptor, beta-barrel domain"/>
    <property type="match status" value="1"/>
</dbReference>
<gene>
    <name evidence="18" type="ORF">CE154_006080</name>
</gene>
<protein>
    <submittedName>
        <fullName evidence="18">TonB-dependent siderophore receptor</fullName>
    </submittedName>
</protein>
<keyword evidence="13 14" id="KW-0998">Cell outer membrane</keyword>
<dbReference type="GO" id="GO:0009279">
    <property type="term" value="C:cell outer membrane"/>
    <property type="evidence" value="ECO:0007669"/>
    <property type="project" value="UniProtKB-SubCell"/>
</dbReference>
<feature type="chain" id="PRO_5019285549" evidence="16">
    <location>
        <begin position="32"/>
        <end position="824"/>
    </location>
</feature>
<dbReference type="GO" id="GO:0015891">
    <property type="term" value="P:siderophore transport"/>
    <property type="evidence" value="ECO:0007669"/>
    <property type="project" value="InterPro"/>
</dbReference>
<evidence type="ECO:0000256" key="12">
    <source>
        <dbReference type="ARBA" id="ARBA00023170"/>
    </source>
</evidence>
<reference evidence="18 19" key="1">
    <citation type="submission" date="2018-09" db="EMBL/GenBank/DDBJ databases">
        <title>Genome comparison of Alicycliphilus sp. BQ1, a polyurethanolytic bacterium, with its closest phylogenetic relatives Alicycliphilus denitrificans BC and K601, unable to attack polyurethane.</title>
        <authorList>
            <person name="Loza-Tavera H."/>
            <person name="Lozano L."/>
            <person name="Cevallos M."/>
            <person name="Maya-Lucas O."/>
            <person name="Garcia-Mena J."/>
            <person name="Hernandez J."/>
        </authorList>
    </citation>
    <scope>NUCLEOTIDE SEQUENCE [LARGE SCALE GENOMIC DNA]</scope>
    <source>
        <strain evidence="18 19">BQ1</strain>
    </source>
</reference>
<accession>A0A420KHB5</accession>
<dbReference type="InterPro" id="IPR012910">
    <property type="entry name" value="Plug_dom"/>
</dbReference>
<dbReference type="FunFam" id="2.170.130.10:FF:000010">
    <property type="entry name" value="Ferripyoverdine receptor"/>
    <property type="match status" value="1"/>
</dbReference>
<evidence type="ECO:0000256" key="10">
    <source>
        <dbReference type="ARBA" id="ARBA00023077"/>
    </source>
</evidence>
<evidence type="ECO:0000256" key="1">
    <source>
        <dbReference type="ARBA" id="ARBA00004571"/>
    </source>
</evidence>
<dbReference type="RefSeq" id="WP_094436071.1">
    <property type="nucleotide sequence ID" value="NZ_NKDB02000001.1"/>
</dbReference>
<evidence type="ECO:0000256" key="8">
    <source>
        <dbReference type="ARBA" id="ARBA00023004"/>
    </source>
</evidence>
<keyword evidence="10 15" id="KW-0798">TonB box</keyword>
<dbReference type="CDD" id="cd01347">
    <property type="entry name" value="ligand_gated_channel"/>
    <property type="match status" value="1"/>
</dbReference>
<dbReference type="PROSITE" id="PS51257">
    <property type="entry name" value="PROKAR_LIPOPROTEIN"/>
    <property type="match status" value="1"/>
</dbReference>
<evidence type="ECO:0000256" key="6">
    <source>
        <dbReference type="ARBA" id="ARBA00022692"/>
    </source>
</evidence>
<dbReference type="AlphaFoldDB" id="A0A420KHB5"/>
<comment type="subcellular location">
    <subcellularLocation>
        <location evidence="1 14">Cell outer membrane</location>
        <topology evidence="1 14">Multi-pass membrane protein</topology>
    </subcellularLocation>
</comment>
<evidence type="ECO:0000256" key="4">
    <source>
        <dbReference type="ARBA" id="ARBA00022452"/>
    </source>
</evidence>
<dbReference type="Gene3D" id="2.170.130.10">
    <property type="entry name" value="TonB-dependent receptor, plug domain"/>
    <property type="match status" value="1"/>
</dbReference>